<feature type="compositionally biased region" description="Low complexity" evidence="15">
    <location>
        <begin position="7"/>
        <end position="45"/>
    </location>
</feature>
<comment type="subcellular location">
    <subcellularLocation>
        <location evidence="3">Chromosome</location>
        <location evidence="3">Centromere</location>
        <location evidence="3">Kinetochore</location>
    </subcellularLocation>
    <subcellularLocation>
        <location evidence="2">Cytoplasm</location>
        <location evidence="2">Cytoskeleton</location>
        <location evidence="2">Spindle</location>
    </subcellularLocation>
    <subcellularLocation>
        <location evidence="1">Nucleus</location>
    </subcellularLocation>
</comment>
<keyword evidence="6" id="KW-0158">Chromosome</keyword>
<dbReference type="Pfam" id="PF08653">
    <property type="entry name" value="DASH_Dam1"/>
    <property type="match status" value="1"/>
</dbReference>
<evidence type="ECO:0000256" key="10">
    <source>
        <dbReference type="ARBA" id="ARBA00022838"/>
    </source>
</evidence>
<evidence type="ECO:0000256" key="2">
    <source>
        <dbReference type="ARBA" id="ARBA00004186"/>
    </source>
</evidence>
<feature type="non-terminal residue" evidence="16">
    <location>
        <position position="223"/>
    </location>
</feature>
<keyword evidence="10" id="KW-0995">Kinetochore</keyword>
<feature type="compositionally biased region" description="Gly residues" evidence="15">
    <location>
        <begin position="196"/>
        <end position="206"/>
    </location>
</feature>
<evidence type="ECO:0000256" key="14">
    <source>
        <dbReference type="ARBA" id="ARBA00030453"/>
    </source>
</evidence>
<dbReference type="AlphaFoldDB" id="A0A8H8S3N9"/>
<evidence type="ECO:0000256" key="1">
    <source>
        <dbReference type="ARBA" id="ARBA00004123"/>
    </source>
</evidence>
<feature type="compositionally biased region" description="Polar residues" evidence="15">
    <location>
        <begin position="159"/>
        <end position="170"/>
    </location>
</feature>
<evidence type="ECO:0000256" key="15">
    <source>
        <dbReference type="SAM" id="MobiDB-lite"/>
    </source>
</evidence>
<dbReference type="InterPro" id="IPR013962">
    <property type="entry name" value="DASH_Dam1"/>
</dbReference>
<dbReference type="PANTHER" id="PTHR28113:SF1">
    <property type="entry name" value="DASH COMPLEX SUBUNIT DAM1"/>
    <property type="match status" value="1"/>
</dbReference>
<comment type="caution">
    <text evidence="16">The sequence shown here is derived from an EMBL/GenBank/DDBJ whole genome shotgun (WGS) entry which is preliminary data.</text>
</comment>
<comment type="similarity">
    <text evidence="4">Belongs to the DASH complex DAM1 family.</text>
</comment>
<feature type="compositionally biased region" description="Low complexity" evidence="15">
    <location>
        <begin position="171"/>
        <end position="182"/>
    </location>
</feature>
<keyword evidence="11" id="KW-0206">Cytoskeleton</keyword>
<evidence type="ECO:0000256" key="5">
    <source>
        <dbReference type="ARBA" id="ARBA00020497"/>
    </source>
</evidence>
<dbReference type="GO" id="GO:1990537">
    <property type="term" value="C:mitotic spindle polar microtubule"/>
    <property type="evidence" value="ECO:0007669"/>
    <property type="project" value="TreeGrafter"/>
</dbReference>
<keyword evidence="17" id="KW-1185">Reference proteome</keyword>
<reference evidence="16 17" key="1">
    <citation type="submission" date="2018-05" db="EMBL/GenBank/DDBJ databases">
        <title>Genome sequencing and assembly of the regulated plant pathogen Lachnellula willkommii and related sister species for the development of diagnostic species identification markers.</title>
        <authorList>
            <person name="Giroux E."/>
            <person name="Bilodeau G."/>
        </authorList>
    </citation>
    <scope>NUCLEOTIDE SEQUENCE [LARGE SCALE GENOMIC DNA]</scope>
    <source>
        <strain evidence="16 17">CBS 160.35</strain>
    </source>
</reference>
<keyword evidence="13" id="KW-0137">Centromere</keyword>
<evidence type="ECO:0000256" key="12">
    <source>
        <dbReference type="ARBA" id="ARBA00023242"/>
    </source>
</evidence>
<sequence>QPYRYISFSMSSSTTPQASSVKRPTSGTRRPISRPTTPLRPSSRSSLRESGKSSVAGASDAPLEAFEPAFAELSDSMADLEANFMHMQLMHESLARFSENFASFLYGLNMNAFCVDFPEAPIPESFRRARDQEDQLGRSTNSERFHGEIDGETTFLTTDTSFVENPPTSSKATPKFATPAPASRIGGSRGGMAPAGRGGAARGGLRGTRSSGLARAAKGRTVR</sequence>
<evidence type="ECO:0000256" key="7">
    <source>
        <dbReference type="ARBA" id="ARBA00022490"/>
    </source>
</evidence>
<organism evidence="16 17">
    <name type="scientific">Lachnellula occidentalis</name>
    <dbReference type="NCBI Taxonomy" id="215460"/>
    <lineage>
        <taxon>Eukaryota</taxon>
        <taxon>Fungi</taxon>
        <taxon>Dikarya</taxon>
        <taxon>Ascomycota</taxon>
        <taxon>Pezizomycotina</taxon>
        <taxon>Leotiomycetes</taxon>
        <taxon>Helotiales</taxon>
        <taxon>Lachnaceae</taxon>
        <taxon>Lachnellula</taxon>
    </lineage>
</organism>
<evidence type="ECO:0000256" key="11">
    <source>
        <dbReference type="ARBA" id="ARBA00023212"/>
    </source>
</evidence>
<dbReference type="OrthoDB" id="5586015at2759"/>
<evidence type="ECO:0000256" key="6">
    <source>
        <dbReference type="ARBA" id="ARBA00022454"/>
    </source>
</evidence>
<protein>
    <recommendedName>
        <fullName evidence="5">DASH complex subunit DAM1</fullName>
    </recommendedName>
    <alternativeName>
        <fullName evidence="14">Outer kinetochore protein DAM1</fullName>
    </alternativeName>
</protein>
<evidence type="ECO:0000256" key="13">
    <source>
        <dbReference type="ARBA" id="ARBA00023328"/>
    </source>
</evidence>
<dbReference type="GO" id="GO:1990758">
    <property type="term" value="P:mitotic sister chromatid biorientation"/>
    <property type="evidence" value="ECO:0007669"/>
    <property type="project" value="TreeGrafter"/>
</dbReference>
<keyword evidence="8" id="KW-0493">Microtubule</keyword>
<feature type="region of interest" description="Disordered" evidence="15">
    <location>
        <begin position="159"/>
        <end position="223"/>
    </location>
</feature>
<accession>A0A8H8S3N9</accession>
<evidence type="ECO:0000256" key="8">
    <source>
        <dbReference type="ARBA" id="ARBA00022701"/>
    </source>
</evidence>
<evidence type="ECO:0000256" key="9">
    <source>
        <dbReference type="ARBA" id="ARBA00022829"/>
    </source>
</evidence>
<evidence type="ECO:0000313" key="17">
    <source>
        <dbReference type="Proteomes" id="UP000443090"/>
    </source>
</evidence>
<dbReference type="Proteomes" id="UP000443090">
    <property type="component" value="Unassembled WGS sequence"/>
</dbReference>
<keyword evidence="9" id="KW-0159">Chromosome partition</keyword>
<gene>
    <name evidence="16" type="primary">DAM1</name>
    <name evidence="16" type="ORF">LOCC1_G001596</name>
</gene>
<feature type="region of interest" description="Disordered" evidence="15">
    <location>
        <begin position="1"/>
        <end position="59"/>
    </location>
</feature>
<proteinExistence type="inferred from homology"/>
<keyword evidence="12" id="KW-0539">Nucleus</keyword>
<dbReference type="GO" id="GO:0042729">
    <property type="term" value="C:DASH complex"/>
    <property type="evidence" value="ECO:0007669"/>
    <property type="project" value="InterPro"/>
</dbReference>
<name>A0A8H8S3N9_9HELO</name>
<dbReference type="EMBL" id="QGMI01000136">
    <property type="protein sequence ID" value="TVY46639.1"/>
    <property type="molecule type" value="Genomic_DNA"/>
</dbReference>
<keyword evidence="7" id="KW-0963">Cytoplasm</keyword>
<dbReference type="GO" id="GO:0044732">
    <property type="term" value="C:mitotic spindle pole body"/>
    <property type="evidence" value="ECO:0007669"/>
    <property type="project" value="TreeGrafter"/>
</dbReference>
<evidence type="ECO:0000256" key="4">
    <source>
        <dbReference type="ARBA" id="ARBA00010073"/>
    </source>
</evidence>
<dbReference type="PANTHER" id="PTHR28113">
    <property type="entry name" value="DASH COMPLEX SUBUNIT DAM1"/>
    <property type="match status" value="1"/>
</dbReference>
<evidence type="ECO:0000256" key="3">
    <source>
        <dbReference type="ARBA" id="ARBA00004629"/>
    </source>
</evidence>
<evidence type="ECO:0000313" key="16">
    <source>
        <dbReference type="EMBL" id="TVY46639.1"/>
    </source>
</evidence>